<reference evidence="1" key="1">
    <citation type="submission" date="2019-11" db="EMBL/GenBank/DDBJ databases">
        <title>Nori genome reveals adaptations in red seaweeds to the harsh intertidal environment.</title>
        <authorList>
            <person name="Wang D."/>
            <person name="Mao Y."/>
        </authorList>
    </citation>
    <scope>NUCLEOTIDE SEQUENCE</scope>
    <source>
        <tissue evidence="1">Gametophyte</tissue>
    </source>
</reference>
<evidence type="ECO:0000313" key="1">
    <source>
        <dbReference type="EMBL" id="KAK1859168.1"/>
    </source>
</evidence>
<protein>
    <submittedName>
        <fullName evidence="1">Uncharacterized protein</fullName>
    </submittedName>
</protein>
<name>A0ACC3BNI0_PYRYE</name>
<comment type="caution">
    <text evidence="1">The sequence shown here is derived from an EMBL/GenBank/DDBJ whole genome shotgun (WGS) entry which is preliminary data.</text>
</comment>
<dbReference type="EMBL" id="CM020618">
    <property type="protein sequence ID" value="KAK1859168.1"/>
    <property type="molecule type" value="Genomic_DNA"/>
</dbReference>
<keyword evidence="2" id="KW-1185">Reference proteome</keyword>
<dbReference type="Proteomes" id="UP000798662">
    <property type="component" value="Chromosome 1"/>
</dbReference>
<proteinExistence type="predicted"/>
<accession>A0ACC3BNI0</accession>
<evidence type="ECO:0000313" key="2">
    <source>
        <dbReference type="Proteomes" id="UP000798662"/>
    </source>
</evidence>
<gene>
    <name evidence="1" type="ORF">I4F81_001765</name>
</gene>
<sequence>MGFRRSLSTAAAAAVVTVALTAACPADAIVRSLSSFGANTLRAAVAEEEFSLNPAIPANILTLPFGSLSLGTVTQFPVLGGADVQMAFVKVSLPSGSTLPAHHHPRGTEMDYVVSGAVKTGIAQEFGSDRPVVNVVASAGQLSVVPEGLIHAQTCVSHEPCVFIATFNTADPGTALSGSSVCALTDAQVAPTLGNGLGPPMARAFCNAGVIIFKR</sequence>
<organism evidence="1 2">
    <name type="scientific">Pyropia yezoensis</name>
    <name type="common">Susabi-nori</name>
    <name type="synonym">Porphyra yezoensis</name>
    <dbReference type="NCBI Taxonomy" id="2788"/>
    <lineage>
        <taxon>Eukaryota</taxon>
        <taxon>Rhodophyta</taxon>
        <taxon>Bangiophyceae</taxon>
        <taxon>Bangiales</taxon>
        <taxon>Bangiaceae</taxon>
        <taxon>Pyropia</taxon>
    </lineage>
</organism>